<comment type="catalytic activity">
    <reaction evidence="10">
        <text>an acyl phosphate + sn-glycerol 3-phosphate = a 1-acyl-sn-glycero-3-phosphate + phosphate</text>
        <dbReference type="Rhea" id="RHEA:34075"/>
        <dbReference type="ChEBI" id="CHEBI:43474"/>
        <dbReference type="ChEBI" id="CHEBI:57597"/>
        <dbReference type="ChEBI" id="CHEBI:57970"/>
        <dbReference type="ChEBI" id="CHEBI:59918"/>
        <dbReference type="EC" id="2.3.1.275"/>
    </reaction>
</comment>
<evidence type="ECO:0000256" key="3">
    <source>
        <dbReference type="ARBA" id="ARBA00022679"/>
    </source>
</evidence>
<comment type="subunit">
    <text evidence="10">Probably interacts with PlsX.</text>
</comment>
<keyword evidence="6 10" id="KW-0443">Lipid metabolism</keyword>
<dbReference type="EMBL" id="AP027059">
    <property type="protein sequence ID" value="BDU50647.1"/>
    <property type="molecule type" value="Genomic_DNA"/>
</dbReference>
<feature type="transmembrane region" description="Helical" evidence="10">
    <location>
        <begin position="45"/>
        <end position="70"/>
    </location>
</feature>
<keyword evidence="9 10" id="KW-1208">Phospholipid metabolism</keyword>
<comment type="similarity">
    <text evidence="10">Belongs to the PlsY family.</text>
</comment>
<dbReference type="GO" id="GO:0008654">
    <property type="term" value="P:phospholipid biosynthetic process"/>
    <property type="evidence" value="ECO:0007669"/>
    <property type="project" value="UniProtKB-UniRule"/>
</dbReference>
<keyword evidence="11" id="KW-0012">Acyltransferase</keyword>
<comment type="subcellular location">
    <subcellularLocation>
        <location evidence="10">Cell membrane</location>
        <topology evidence="10">Multi-pass membrane protein</topology>
    </subcellularLocation>
</comment>
<evidence type="ECO:0000256" key="2">
    <source>
        <dbReference type="ARBA" id="ARBA00022516"/>
    </source>
</evidence>
<keyword evidence="4 10" id="KW-0812">Transmembrane</keyword>
<reference evidence="11 12" key="1">
    <citation type="submission" date="2022-11" db="EMBL/GenBank/DDBJ databases">
        <title>Haliovirga abyssi gen. nov., sp. nov., a mesophilic fermentative bacterium isolated from the Iheya North hydrothermal field and the proposal of Haliovirgaceae fam. nov.</title>
        <authorList>
            <person name="Miyazaki U."/>
            <person name="Tame A."/>
            <person name="Miyazaki J."/>
            <person name="Takai K."/>
            <person name="Sawayama S."/>
            <person name="Kitajima M."/>
            <person name="Okamoto A."/>
            <person name="Nakagawa S."/>
        </authorList>
    </citation>
    <scope>NUCLEOTIDE SEQUENCE [LARGE SCALE GENOMIC DNA]</scope>
    <source>
        <strain evidence="11 12">IC12</strain>
    </source>
</reference>
<keyword evidence="8 10" id="KW-0594">Phospholipid biosynthesis</keyword>
<dbReference type="EC" id="2.3.1.275" evidence="10"/>
<keyword evidence="1 10" id="KW-1003">Cell membrane</keyword>
<dbReference type="InterPro" id="IPR003811">
    <property type="entry name" value="G3P_acylTferase_PlsY"/>
</dbReference>
<evidence type="ECO:0000313" key="11">
    <source>
        <dbReference type="EMBL" id="BDU50647.1"/>
    </source>
</evidence>
<feature type="transmembrane region" description="Helical" evidence="10">
    <location>
        <begin position="6"/>
        <end position="24"/>
    </location>
</feature>
<feature type="transmembrane region" description="Helical" evidence="10">
    <location>
        <begin position="111"/>
        <end position="132"/>
    </location>
</feature>
<dbReference type="NCBIfam" id="TIGR00023">
    <property type="entry name" value="glycerol-3-phosphate 1-O-acyltransferase PlsY"/>
    <property type="match status" value="1"/>
</dbReference>
<dbReference type="PANTHER" id="PTHR30309">
    <property type="entry name" value="INNER MEMBRANE PROTEIN YGIH"/>
    <property type="match status" value="1"/>
</dbReference>
<evidence type="ECO:0000256" key="5">
    <source>
        <dbReference type="ARBA" id="ARBA00022989"/>
    </source>
</evidence>
<dbReference type="RefSeq" id="WP_307903510.1">
    <property type="nucleotide sequence ID" value="NZ_AP027059.1"/>
</dbReference>
<dbReference type="SMART" id="SM01207">
    <property type="entry name" value="G3P_acyltransf"/>
    <property type="match status" value="1"/>
</dbReference>
<dbReference type="HAMAP" id="MF_01043">
    <property type="entry name" value="PlsY"/>
    <property type="match status" value="1"/>
</dbReference>
<dbReference type="KEGG" id="haby:HLVA_12160"/>
<organism evidence="11 12">
    <name type="scientific">Haliovirga abyssi</name>
    <dbReference type="NCBI Taxonomy" id="2996794"/>
    <lineage>
        <taxon>Bacteria</taxon>
        <taxon>Fusobacteriati</taxon>
        <taxon>Fusobacteriota</taxon>
        <taxon>Fusobacteriia</taxon>
        <taxon>Fusobacteriales</taxon>
        <taxon>Haliovirgaceae</taxon>
        <taxon>Haliovirga</taxon>
    </lineage>
</organism>
<feature type="transmembrane region" description="Helical" evidence="10">
    <location>
        <begin position="82"/>
        <end position="99"/>
    </location>
</feature>
<dbReference type="PANTHER" id="PTHR30309:SF0">
    <property type="entry name" value="GLYCEROL-3-PHOSPHATE ACYLTRANSFERASE-RELATED"/>
    <property type="match status" value="1"/>
</dbReference>
<evidence type="ECO:0000256" key="4">
    <source>
        <dbReference type="ARBA" id="ARBA00022692"/>
    </source>
</evidence>
<keyword evidence="12" id="KW-1185">Reference proteome</keyword>
<evidence type="ECO:0000313" key="12">
    <source>
        <dbReference type="Proteomes" id="UP001321582"/>
    </source>
</evidence>
<dbReference type="AlphaFoldDB" id="A0AAU9DGR9"/>
<dbReference type="Proteomes" id="UP001321582">
    <property type="component" value="Chromosome"/>
</dbReference>
<comment type="function">
    <text evidence="10">Catalyzes the transfer of an acyl group from acyl-phosphate (acyl-PO(4)) to glycerol-3-phosphate (G3P) to form lysophosphatidic acid (LPA). This enzyme utilizes acyl-phosphate as fatty acyl donor, but not acyl-CoA or acyl-ACP.</text>
</comment>
<sequence>MIKLVMGIVLSYFIGAIPSGVIIGKKFKNIDIREHGSKNSGATNAYRVLGAKLGIIVFIFDVLKGIIPILIGMSFKIAPHNLVYLGVAAIIGHTFSPYLKFKGGKGVATSLGVFLILVPKTILFVFGVFAIIVYFSKYISLGSITAAFLFPFANYFFYKNNKIEVTILGALVAAYIIYKHKSNIGRLLKGEENKFNFKKK</sequence>
<evidence type="ECO:0000256" key="1">
    <source>
        <dbReference type="ARBA" id="ARBA00022475"/>
    </source>
</evidence>
<name>A0AAU9DGR9_9FUSO</name>
<evidence type="ECO:0000256" key="8">
    <source>
        <dbReference type="ARBA" id="ARBA00023209"/>
    </source>
</evidence>
<keyword evidence="3 10" id="KW-0808">Transferase</keyword>
<dbReference type="GO" id="GO:0043772">
    <property type="term" value="F:acyl-phosphate glycerol-3-phosphate acyltransferase activity"/>
    <property type="evidence" value="ECO:0007669"/>
    <property type="project" value="UniProtKB-UniRule"/>
</dbReference>
<evidence type="ECO:0000256" key="6">
    <source>
        <dbReference type="ARBA" id="ARBA00023098"/>
    </source>
</evidence>
<evidence type="ECO:0000256" key="9">
    <source>
        <dbReference type="ARBA" id="ARBA00023264"/>
    </source>
</evidence>
<dbReference type="GO" id="GO:0005886">
    <property type="term" value="C:plasma membrane"/>
    <property type="evidence" value="ECO:0007669"/>
    <property type="project" value="UniProtKB-SubCell"/>
</dbReference>
<evidence type="ECO:0000256" key="7">
    <source>
        <dbReference type="ARBA" id="ARBA00023136"/>
    </source>
</evidence>
<accession>A0AAU9DGR9</accession>
<keyword evidence="2 10" id="KW-0444">Lipid biosynthesis</keyword>
<proteinExistence type="inferred from homology"/>
<gene>
    <name evidence="10 11" type="primary">plsY</name>
    <name evidence="11" type="ORF">HLVA_12160</name>
</gene>
<evidence type="ECO:0000256" key="10">
    <source>
        <dbReference type="HAMAP-Rule" id="MF_01043"/>
    </source>
</evidence>
<comment type="pathway">
    <text evidence="10">Lipid metabolism; phospholipid metabolism.</text>
</comment>
<dbReference type="Pfam" id="PF02660">
    <property type="entry name" value="G3P_acyltransf"/>
    <property type="match status" value="1"/>
</dbReference>
<feature type="transmembrane region" description="Helical" evidence="10">
    <location>
        <begin position="138"/>
        <end position="158"/>
    </location>
</feature>
<protein>
    <recommendedName>
        <fullName evidence="10">Glycerol-3-phosphate acyltransferase</fullName>
    </recommendedName>
    <alternativeName>
        <fullName evidence="10">Acyl-PO4 G3P acyltransferase</fullName>
    </alternativeName>
    <alternativeName>
        <fullName evidence="10">Acyl-phosphate--glycerol-3-phosphate acyltransferase</fullName>
    </alternativeName>
    <alternativeName>
        <fullName evidence="10">G3P acyltransferase</fullName>
        <shortName evidence="10">GPAT</shortName>
        <ecNumber evidence="10">2.3.1.275</ecNumber>
    </alternativeName>
    <alternativeName>
        <fullName evidence="10">Lysophosphatidic acid synthase</fullName>
        <shortName evidence="10">LPA synthase</shortName>
    </alternativeName>
</protein>
<keyword evidence="7 10" id="KW-0472">Membrane</keyword>
<keyword evidence="5 10" id="KW-1133">Transmembrane helix</keyword>